<dbReference type="GO" id="GO:0016020">
    <property type="term" value="C:membrane"/>
    <property type="evidence" value="ECO:0007669"/>
    <property type="project" value="InterPro"/>
</dbReference>
<organism evidence="1 2">
    <name type="scientific">Spiroplasma helicoides</name>
    <dbReference type="NCBI Taxonomy" id="216938"/>
    <lineage>
        <taxon>Bacteria</taxon>
        <taxon>Bacillati</taxon>
        <taxon>Mycoplasmatota</taxon>
        <taxon>Mollicutes</taxon>
        <taxon>Entomoplasmatales</taxon>
        <taxon>Spiroplasmataceae</taxon>
        <taxon>Spiroplasma</taxon>
    </lineage>
</organism>
<name>A0A1B3SLY3_9MOLU</name>
<dbReference type="AlphaFoldDB" id="A0A1B3SLY3"/>
<accession>A0A1B3SLY3</accession>
<proteinExistence type="predicted"/>
<reference evidence="1 2" key="1">
    <citation type="submission" date="2016-08" db="EMBL/GenBank/DDBJ databases">
        <title>Complete genome sequence of Spiroplasma helicoides TABS-2 (DSM 22551).</title>
        <authorList>
            <person name="Shen W.-Y."/>
            <person name="Lo W.-S."/>
            <person name="Lai Y.-C."/>
            <person name="Kuo C.-H."/>
        </authorList>
    </citation>
    <scope>NUCLEOTIDE SEQUENCE [LARGE SCALE GENOMIC DNA]</scope>
    <source>
        <strain evidence="1 2">TABS-2</strain>
    </source>
</reference>
<dbReference type="InterPro" id="IPR007880">
    <property type="entry name" value="Spiralin"/>
</dbReference>
<dbReference type="KEGG" id="shj:SHELI_v1c09950"/>
<sequence length="524" mass="56491">MHQVQVLRLHVTKKADDKGTATTTKDLSTLGADDLKLQVSDDKKETAVTAVIAQIKAKLKVDAKLDTDFTVGDSDFTAPKSDGTGKIKVTSKSGSKVLVEGKSAEFSLTLKAAESTVKDLSTITGDKLNVISDDASQEKAESAVIAQIKTQLGVEVAKTTDVTFSGFKAPSQSQSGTITATAVSTSTLVKGSATFNLTLKFDEASTPQDLSTITGDDLKLDPEGDTKEYAVKQAIILIQNKLKVITALDTDFTVGDSDFTAATNKAAGSIKLTAKEGSTKLVAGKSVTFSLVYRKNVDLKFFQDLINGEGEMGAMMPTLYKGGVTIDPTTSTNKDNVNNQVKAFIEKLWPVAASENINFTLDQLLKNVNATYYDDAAWTTEHSSDKIQSLKISVKNNNERSLEGYYLHGEIKTHIVEQIDITTVVKDESQIALECKQGEELQALQTYLKEKYASFLTEHRTTVDIFGLNNLNKSLKYKDDGSAEAGGSAEVTLPNSNPEMIVNSLFSKTITLQLKVTIKSGATK</sequence>
<dbReference type="STRING" id="216938.SHELI_v1c09950"/>
<dbReference type="Proteomes" id="UP000094378">
    <property type="component" value="Chromosome"/>
</dbReference>
<keyword evidence="2" id="KW-1185">Reference proteome</keyword>
<protein>
    <submittedName>
        <fullName evidence="1">Uncharacterized protein</fullName>
    </submittedName>
</protein>
<dbReference type="EMBL" id="CP017015">
    <property type="protein sequence ID" value="AOG60942.1"/>
    <property type="molecule type" value="Genomic_DNA"/>
</dbReference>
<gene>
    <name evidence="1" type="ORF">SHELI_v1c09950</name>
</gene>
<evidence type="ECO:0000313" key="1">
    <source>
        <dbReference type="EMBL" id="AOG60942.1"/>
    </source>
</evidence>
<evidence type="ECO:0000313" key="2">
    <source>
        <dbReference type="Proteomes" id="UP000094378"/>
    </source>
</evidence>
<dbReference type="Pfam" id="PF05215">
    <property type="entry name" value="Spiralin"/>
    <property type="match status" value="3"/>
</dbReference>